<dbReference type="VEuPathDB" id="FungiDB:FGRAMPH1_01G23063"/>
<reference evidence="2 3" key="1">
    <citation type="journal article" date="2007" name="Science">
        <title>The Fusarium graminearum genome reveals a link between localized polymorphism and pathogen specialization.</title>
        <authorList>
            <person name="Cuomo C.A."/>
            <person name="Gueldener U."/>
            <person name="Xu J.-R."/>
            <person name="Trail F."/>
            <person name="Turgeon B.G."/>
            <person name="Di Pietro A."/>
            <person name="Walton J.D."/>
            <person name="Ma L.-J."/>
            <person name="Baker S.E."/>
            <person name="Rep M."/>
            <person name="Adam G."/>
            <person name="Antoniw J."/>
            <person name="Baldwin T."/>
            <person name="Calvo S.E."/>
            <person name="Chang Y.-L."/>
            <person name="DeCaprio D."/>
            <person name="Gale L.R."/>
            <person name="Gnerre S."/>
            <person name="Goswami R.S."/>
            <person name="Hammond-Kosack K."/>
            <person name="Harris L.J."/>
            <person name="Hilburn K."/>
            <person name="Kennell J.C."/>
            <person name="Kroken S."/>
            <person name="Magnuson J.K."/>
            <person name="Mannhaupt G."/>
            <person name="Mauceli E.W."/>
            <person name="Mewes H.-W."/>
            <person name="Mitterbauer R."/>
            <person name="Muehlbauer G."/>
            <person name="Muensterkoetter M."/>
            <person name="Nelson D."/>
            <person name="O'Donnell K."/>
            <person name="Ouellet T."/>
            <person name="Qi W."/>
            <person name="Quesneville H."/>
            <person name="Roncero M.I.G."/>
            <person name="Seong K.-Y."/>
            <person name="Tetko I.V."/>
            <person name="Urban M."/>
            <person name="Waalwijk C."/>
            <person name="Ward T.J."/>
            <person name="Yao J."/>
            <person name="Birren B.W."/>
            <person name="Kistler H.C."/>
        </authorList>
    </citation>
    <scope>NUCLEOTIDE SEQUENCE [LARGE SCALE GENOMIC DNA]</scope>
    <source>
        <strain evidence="3">ATCC MYA-4620 / CBS 123657 / FGSC 9075 / NRRL 31084 / PH-1</strain>
        <strain evidence="2">PH-1 / ATCC MYA-4620 / FGSC 9075 / NRRL 31084</strain>
    </source>
</reference>
<name>A0A098DQY5_GIBZE</name>
<sequence>MLSPGEARSLINIHPFLHLREHCHWPSDAGTALGLHYQAPARDISMCVSIMDRQSAVAVHHCSVSSARAAAGSVALRSL</sequence>
<keyword evidence="3" id="KW-1185">Reference proteome</keyword>
<dbReference type="AlphaFoldDB" id="A0A098DQY5"/>
<accession>A0A0E0SBF1</accession>
<evidence type="ECO:0000313" key="3">
    <source>
        <dbReference type="Proteomes" id="UP000070720"/>
    </source>
</evidence>
<protein>
    <submittedName>
        <fullName evidence="1">Chromosome 4, complete genome</fullName>
    </submittedName>
</protein>
<evidence type="ECO:0000313" key="2">
    <source>
        <dbReference type="EnsemblFungi" id="CEF83764"/>
    </source>
</evidence>
<reference evidence="1 3" key="3">
    <citation type="journal article" date="2015" name="BMC Genomics">
        <title>The completed genome sequence of the pathogenic ascomycete fungus Fusarium graminearum.</title>
        <authorList>
            <person name="King R."/>
            <person name="Urban M."/>
            <person name="Hammond-Kosack M.C."/>
            <person name="Hassani-Pak K."/>
            <person name="Hammond-Kosack K.E."/>
        </authorList>
    </citation>
    <scope>NUCLEOTIDE SEQUENCE [LARGE SCALE GENOMIC DNA]</scope>
    <source>
        <strain evidence="3">ATCC MYA-4620 / CBS 123657 / FGSC 9075 / NRRL 31084 / PH-1</strain>
        <strain evidence="1">PH-1</strain>
    </source>
</reference>
<dbReference type="InParanoid" id="A0A098DQY5"/>
<dbReference type="EMBL" id="HG970335">
    <property type="protein sequence ID" value="CEF83764.1"/>
    <property type="molecule type" value="Genomic_DNA"/>
</dbReference>
<organism evidence="1 3">
    <name type="scientific">Gibberella zeae (strain ATCC MYA-4620 / CBS 123657 / FGSC 9075 / NRRL 31084 / PH-1)</name>
    <name type="common">Wheat head blight fungus</name>
    <name type="synonym">Fusarium graminearum</name>
    <dbReference type="NCBI Taxonomy" id="229533"/>
    <lineage>
        <taxon>Eukaryota</taxon>
        <taxon>Fungi</taxon>
        <taxon>Dikarya</taxon>
        <taxon>Ascomycota</taxon>
        <taxon>Pezizomycotina</taxon>
        <taxon>Sordariomycetes</taxon>
        <taxon>Hypocreomycetidae</taxon>
        <taxon>Hypocreales</taxon>
        <taxon>Nectriaceae</taxon>
        <taxon>Fusarium</taxon>
    </lineage>
</organism>
<gene>
    <name evidence="1" type="ORF">FGRAMPH1_01T23063</name>
</gene>
<reference evidence="2" key="4">
    <citation type="submission" date="2017-01" db="UniProtKB">
        <authorList>
            <consortium name="EnsemblFungi"/>
        </authorList>
    </citation>
    <scope>IDENTIFICATION</scope>
    <source>
        <strain evidence="2">PH-1 / ATCC MYA-4620 / FGSC 9075 / NRRL 31084</strain>
    </source>
</reference>
<evidence type="ECO:0000313" key="1">
    <source>
        <dbReference type="EMBL" id="CEF83764.1"/>
    </source>
</evidence>
<dbReference type="Proteomes" id="UP000070720">
    <property type="component" value="Chromosome 4"/>
</dbReference>
<proteinExistence type="predicted"/>
<dbReference type="EnsemblFungi" id="CEF83764">
    <property type="protein sequence ID" value="CEF83764"/>
    <property type="gene ID" value="FGRRES_15382"/>
</dbReference>
<accession>A0A098DQY5</accession>
<reference evidence="2 3" key="2">
    <citation type="journal article" date="2010" name="Nature">
        <title>Comparative genomics reveals mobile pathogenicity chromosomes in Fusarium.</title>
        <authorList>
            <person name="Ma L.J."/>
            <person name="van der Does H.C."/>
            <person name="Borkovich K.A."/>
            <person name="Coleman J.J."/>
            <person name="Daboussi M.J."/>
            <person name="Di Pietro A."/>
            <person name="Dufresne M."/>
            <person name="Freitag M."/>
            <person name="Grabherr M."/>
            <person name="Henrissat B."/>
            <person name="Houterman P.M."/>
            <person name="Kang S."/>
            <person name="Shim W.B."/>
            <person name="Woloshuk C."/>
            <person name="Xie X."/>
            <person name="Xu J.R."/>
            <person name="Antoniw J."/>
            <person name="Baker S.E."/>
            <person name="Bluhm B.H."/>
            <person name="Breakspear A."/>
            <person name="Brown D.W."/>
            <person name="Butchko R.A."/>
            <person name="Chapman S."/>
            <person name="Coulson R."/>
            <person name="Coutinho P.M."/>
            <person name="Danchin E.G."/>
            <person name="Diener A."/>
            <person name="Gale L.R."/>
            <person name="Gardiner D.M."/>
            <person name="Goff S."/>
            <person name="Hammond-Kosack K.E."/>
            <person name="Hilburn K."/>
            <person name="Hua-Van A."/>
            <person name="Jonkers W."/>
            <person name="Kazan K."/>
            <person name="Kodira C.D."/>
            <person name="Koehrsen M."/>
            <person name="Kumar L."/>
            <person name="Lee Y.H."/>
            <person name="Li L."/>
            <person name="Manners J.M."/>
            <person name="Miranda-Saavedra D."/>
            <person name="Mukherjee M."/>
            <person name="Park G."/>
            <person name="Park J."/>
            <person name="Park S.Y."/>
            <person name="Proctor R.H."/>
            <person name="Regev A."/>
            <person name="Ruiz-Roldan M.C."/>
            <person name="Sain D."/>
            <person name="Sakthikumar S."/>
            <person name="Sykes S."/>
            <person name="Schwartz D.C."/>
            <person name="Turgeon B.G."/>
            <person name="Wapinski I."/>
            <person name="Yoder O."/>
            <person name="Young S."/>
            <person name="Zeng Q."/>
            <person name="Zhou S."/>
            <person name="Galagan J."/>
            <person name="Cuomo C.A."/>
            <person name="Kistler H.C."/>
            <person name="Rep M."/>
        </authorList>
    </citation>
    <scope>GENOME REANNOTATION</scope>
    <source>
        <strain evidence="3">ATCC MYA-4620 / CBS 123657 / FGSC 9075 / NRRL 31084 / PH-1</strain>
        <strain evidence="2">PH-1 / ATCC MYA-4620 / FGSC 9075 / NRRL 31084</strain>
    </source>
</reference>